<keyword evidence="1" id="KW-0812">Transmembrane</keyword>
<dbReference type="EMBL" id="CP016540">
    <property type="protein sequence ID" value="ANU27064.1"/>
    <property type="molecule type" value="Genomic_DNA"/>
</dbReference>
<feature type="transmembrane region" description="Helical" evidence="1">
    <location>
        <begin position="84"/>
        <end position="102"/>
    </location>
</feature>
<dbReference type="STRING" id="1302659.I858_008680"/>
<feature type="transmembrane region" description="Helical" evidence="1">
    <location>
        <begin position="53"/>
        <end position="72"/>
    </location>
</feature>
<organism evidence="2 3">
    <name type="scientific">Planococcus versutus</name>
    <dbReference type="NCBI Taxonomy" id="1302659"/>
    <lineage>
        <taxon>Bacteria</taxon>
        <taxon>Bacillati</taxon>
        <taxon>Bacillota</taxon>
        <taxon>Bacilli</taxon>
        <taxon>Bacillales</taxon>
        <taxon>Caryophanaceae</taxon>
        <taxon>Planococcus</taxon>
    </lineage>
</organism>
<dbReference type="AlphaFoldDB" id="A0A1B1S1M2"/>
<feature type="transmembrane region" description="Helical" evidence="1">
    <location>
        <begin position="15"/>
        <end position="33"/>
    </location>
</feature>
<gene>
    <name evidence="2" type="ORF">I858_008680</name>
</gene>
<keyword evidence="1" id="KW-0472">Membrane</keyword>
<accession>A0A1B1S1M2</accession>
<evidence type="ECO:0000313" key="3">
    <source>
        <dbReference type="Proteomes" id="UP000053354"/>
    </source>
</evidence>
<name>A0A1B1S1M2_9BACL</name>
<reference evidence="2" key="1">
    <citation type="submission" date="2016-10" db="EMBL/GenBank/DDBJ databases">
        <authorList>
            <person name="See-Too W.S."/>
        </authorList>
    </citation>
    <scope>NUCLEOTIDE SEQUENCE</scope>
    <source>
        <strain evidence="2">L10.15</strain>
    </source>
</reference>
<dbReference type="OrthoDB" id="2447037at2"/>
<proteinExistence type="predicted"/>
<protein>
    <submittedName>
        <fullName evidence="2">Uncharacterized protein</fullName>
    </submittedName>
</protein>
<sequence>MTESTGELIARKLKATFLASFIFAMAWSIWDIYADEEIVYHLGEHFYGMTLTYFFYVGFFVLTFGNLVSYTVELFQREWFERANWLYVFIVGASGSAIGVLFPFKFYIIAGMLIATLCAVIDKWLLRKWRQDKGNKAFFISALAAFVLLWGYFQLTTPPLPPVTAEEAVEFVTRDDDTKIDDFPDEVGTWKGVVAGYLVERTTAVKQLEKDVYLVSFSEKWQKGTEKGTNLTSYIVDRGSMTIQNQGINIPPYDMVQEPE</sequence>
<evidence type="ECO:0000256" key="1">
    <source>
        <dbReference type="SAM" id="Phobius"/>
    </source>
</evidence>
<dbReference type="Proteomes" id="UP000053354">
    <property type="component" value="Chromosome"/>
</dbReference>
<keyword evidence="3" id="KW-1185">Reference proteome</keyword>
<dbReference type="RefSeq" id="WP_049693727.1">
    <property type="nucleotide sequence ID" value="NZ_CP016540.2"/>
</dbReference>
<dbReference type="KEGG" id="pll:I858_008680"/>
<keyword evidence="1" id="KW-1133">Transmembrane helix</keyword>
<feature type="transmembrane region" description="Helical" evidence="1">
    <location>
        <begin position="108"/>
        <end position="125"/>
    </location>
</feature>
<feature type="transmembrane region" description="Helical" evidence="1">
    <location>
        <begin position="137"/>
        <end position="153"/>
    </location>
</feature>
<evidence type="ECO:0000313" key="2">
    <source>
        <dbReference type="EMBL" id="ANU27064.1"/>
    </source>
</evidence>